<dbReference type="InterPro" id="IPR036864">
    <property type="entry name" value="Zn2-C6_fun-type_DNA-bd_sf"/>
</dbReference>
<reference evidence="5" key="1">
    <citation type="submission" date="2018-12" db="EMBL/GenBank/DDBJ databases">
        <authorList>
            <person name="Syme R.A."/>
            <person name="Farfan-Caceres L."/>
            <person name="Lichtenzveig J."/>
        </authorList>
    </citation>
    <scope>NUCLEOTIDE SEQUENCE</scope>
    <source>
        <strain evidence="5">Al4</strain>
    </source>
</reference>
<evidence type="ECO:0000259" key="4">
    <source>
        <dbReference type="PROSITE" id="PS50048"/>
    </source>
</evidence>
<dbReference type="PANTHER" id="PTHR37534">
    <property type="entry name" value="TRANSCRIPTIONAL ACTIVATOR PROTEIN UGA3"/>
    <property type="match status" value="1"/>
</dbReference>
<dbReference type="PANTHER" id="PTHR37534:SF4">
    <property type="entry name" value="ZN(II)2CYS6 TRANSCRIPTION FACTOR (EUROFUNG)"/>
    <property type="match status" value="1"/>
</dbReference>
<feature type="compositionally biased region" description="Acidic residues" evidence="3">
    <location>
        <begin position="238"/>
        <end position="252"/>
    </location>
</feature>
<evidence type="ECO:0000256" key="1">
    <source>
        <dbReference type="ARBA" id="ARBA00004123"/>
    </source>
</evidence>
<dbReference type="Pfam" id="PF00172">
    <property type="entry name" value="Zn_clus"/>
    <property type="match status" value="1"/>
</dbReference>
<feature type="region of interest" description="Disordered" evidence="3">
    <location>
        <begin position="231"/>
        <end position="263"/>
    </location>
</feature>
<dbReference type="OrthoDB" id="415590at2759"/>
<evidence type="ECO:0000313" key="5">
    <source>
        <dbReference type="EMBL" id="KAF9700878.1"/>
    </source>
</evidence>
<name>A0A8H7JE63_9PLEO</name>
<sequence>MNHNMTGGDRVGEGKPKRARVRSGCTRCRTKRRKCDEVKPVCGRCKEKKEACQWTTRIVFREENNHGLSTPQPFSKHSKSKRSAPGRFEIQDVTAEIIREHQHHGPVEILVPTTDSALKEHDRSSQMADEAATHFHDMQAWEVAATMKLMDAGAPDFTKFDANYQESLVMGNTETANTLPTVDELSYVWPSPTALGLYDDSIFLPGSAYLDAHSTLRSHLINEVNTSSATRIGTPELPLDEGVETSEFDDESTDRHPSPQAPLTDEEEFSLLQNWIEELSPWLDKFDGQRHFQHTLPIMARSHAHLRYAILATSARQLERKERSSHTERSLALYQKAIQLVLPELHTRSTPVIASCVVLCGLEMQSSSPKAWRQHLDGCAYLIQASGIHGFSGGINQALFWCFARMDVCGGLITSMNTLIPMAHWAPGLALDDNATFFKKTSGFDAHACYAVYLCGHVLDLLTHKPQFASRVGASLSSTTGSGDRSSSSYNKRWTELWQYIEDWYRHRPDEMLPIASATIASNPFPQVLYSNPAAISGNQTHHTASILMLQHKPCNVTFSPKPHSIFWHARQICAISISNQHHGAWTNSIQPLWIAGQWMSHPSEQKAILDVLERIEKETGWGTKWRAEDLKGFWGD</sequence>
<dbReference type="GO" id="GO:0045944">
    <property type="term" value="P:positive regulation of transcription by RNA polymerase II"/>
    <property type="evidence" value="ECO:0007669"/>
    <property type="project" value="TreeGrafter"/>
</dbReference>
<dbReference type="EMBL" id="RZGK01000002">
    <property type="protein sequence ID" value="KAF9700878.1"/>
    <property type="molecule type" value="Genomic_DNA"/>
</dbReference>
<dbReference type="SMART" id="SM00066">
    <property type="entry name" value="GAL4"/>
    <property type="match status" value="1"/>
</dbReference>
<feature type="region of interest" description="Disordered" evidence="3">
    <location>
        <begin position="63"/>
        <end position="87"/>
    </location>
</feature>
<dbReference type="Proteomes" id="UP000651452">
    <property type="component" value="Unassembled WGS sequence"/>
</dbReference>
<organism evidence="5 6">
    <name type="scientific">Ascochyta lentis</name>
    <dbReference type="NCBI Taxonomy" id="205686"/>
    <lineage>
        <taxon>Eukaryota</taxon>
        <taxon>Fungi</taxon>
        <taxon>Dikarya</taxon>
        <taxon>Ascomycota</taxon>
        <taxon>Pezizomycotina</taxon>
        <taxon>Dothideomycetes</taxon>
        <taxon>Pleosporomycetidae</taxon>
        <taxon>Pleosporales</taxon>
        <taxon>Pleosporineae</taxon>
        <taxon>Didymellaceae</taxon>
        <taxon>Ascochyta</taxon>
    </lineage>
</organism>
<protein>
    <recommendedName>
        <fullName evidence="4">Zn(2)-C6 fungal-type domain-containing protein</fullName>
    </recommendedName>
</protein>
<evidence type="ECO:0000256" key="3">
    <source>
        <dbReference type="SAM" id="MobiDB-lite"/>
    </source>
</evidence>
<dbReference type="Pfam" id="PF11951">
    <property type="entry name" value="Fungal_trans_2"/>
    <property type="match status" value="1"/>
</dbReference>
<dbReference type="CDD" id="cd12148">
    <property type="entry name" value="fungal_TF_MHR"/>
    <property type="match status" value="1"/>
</dbReference>
<dbReference type="PROSITE" id="PS00463">
    <property type="entry name" value="ZN2_CY6_FUNGAL_1"/>
    <property type="match status" value="1"/>
</dbReference>
<proteinExistence type="predicted"/>
<evidence type="ECO:0000256" key="2">
    <source>
        <dbReference type="ARBA" id="ARBA00023242"/>
    </source>
</evidence>
<keyword evidence="6" id="KW-1185">Reference proteome</keyword>
<dbReference type="Gene3D" id="4.10.240.10">
    <property type="entry name" value="Zn(2)-C6 fungal-type DNA-binding domain"/>
    <property type="match status" value="1"/>
</dbReference>
<feature type="domain" description="Zn(2)-C6 fungal-type" evidence="4">
    <location>
        <begin position="24"/>
        <end position="54"/>
    </location>
</feature>
<dbReference type="GO" id="GO:0000976">
    <property type="term" value="F:transcription cis-regulatory region binding"/>
    <property type="evidence" value="ECO:0007669"/>
    <property type="project" value="TreeGrafter"/>
</dbReference>
<dbReference type="AlphaFoldDB" id="A0A8H7JE63"/>
<dbReference type="CDD" id="cd00067">
    <property type="entry name" value="GAL4"/>
    <property type="match status" value="1"/>
</dbReference>
<reference evidence="5" key="2">
    <citation type="submission" date="2020-09" db="EMBL/GenBank/DDBJ databases">
        <title>Reference genome assembly for Australian Ascochyta lentis isolate Al4.</title>
        <authorList>
            <person name="Lee R.C."/>
            <person name="Farfan-Caceres L.M."/>
            <person name="Debler J.W."/>
            <person name="Williams A.H."/>
            <person name="Henares B.M."/>
        </authorList>
    </citation>
    <scope>NUCLEOTIDE SEQUENCE</scope>
    <source>
        <strain evidence="5">Al4</strain>
    </source>
</reference>
<gene>
    <name evidence="5" type="ORF">EKO04_000344</name>
</gene>
<evidence type="ECO:0000313" key="6">
    <source>
        <dbReference type="Proteomes" id="UP000651452"/>
    </source>
</evidence>
<feature type="compositionally biased region" description="Polar residues" evidence="3">
    <location>
        <begin position="66"/>
        <end position="75"/>
    </location>
</feature>
<keyword evidence="2" id="KW-0539">Nucleus</keyword>
<dbReference type="SUPFAM" id="SSF57701">
    <property type="entry name" value="Zn2/Cys6 DNA-binding domain"/>
    <property type="match status" value="1"/>
</dbReference>
<comment type="caution">
    <text evidence="5">The sequence shown here is derived from an EMBL/GenBank/DDBJ whole genome shotgun (WGS) entry which is preliminary data.</text>
</comment>
<dbReference type="PROSITE" id="PS50048">
    <property type="entry name" value="ZN2_CY6_FUNGAL_2"/>
    <property type="match status" value="1"/>
</dbReference>
<dbReference type="GO" id="GO:0000981">
    <property type="term" value="F:DNA-binding transcription factor activity, RNA polymerase II-specific"/>
    <property type="evidence" value="ECO:0007669"/>
    <property type="project" value="InterPro"/>
</dbReference>
<comment type="subcellular location">
    <subcellularLocation>
        <location evidence="1">Nucleus</location>
    </subcellularLocation>
</comment>
<dbReference type="GO" id="GO:0008270">
    <property type="term" value="F:zinc ion binding"/>
    <property type="evidence" value="ECO:0007669"/>
    <property type="project" value="InterPro"/>
</dbReference>
<dbReference type="GO" id="GO:0005634">
    <property type="term" value="C:nucleus"/>
    <property type="evidence" value="ECO:0007669"/>
    <property type="project" value="UniProtKB-SubCell"/>
</dbReference>
<accession>A0A8H7JE63</accession>
<dbReference type="InterPro" id="IPR021858">
    <property type="entry name" value="Fun_TF"/>
</dbReference>
<dbReference type="InterPro" id="IPR001138">
    <property type="entry name" value="Zn2Cys6_DnaBD"/>
</dbReference>